<sequence length="63" mass="7074">MAFIQMKIVADTIIHNYNIHIVEPENVYPTIIIMQVKNGLMVKGCQKGTTHSSSFGRDEPPNC</sequence>
<dbReference type="OrthoDB" id="1896685at2759"/>
<evidence type="ECO:0000313" key="2">
    <source>
        <dbReference type="Proteomes" id="UP000824120"/>
    </source>
</evidence>
<dbReference type="AlphaFoldDB" id="A0A9J5WYF7"/>
<dbReference type="EMBL" id="JACXVP010000010">
    <property type="protein sequence ID" value="KAG5580913.1"/>
    <property type="molecule type" value="Genomic_DNA"/>
</dbReference>
<evidence type="ECO:0000313" key="1">
    <source>
        <dbReference type="EMBL" id="KAG5580913.1"/>
    </source>
</evidence>
<reference evidence="1 2" key="1">
    <citation type="submission" date="2020-09" db="EMBL/GenBank/DDBJ databases">
        <title>De no assembly of potato wild relative species, Solanum commersonii.</title>
        <authorList>
            <person name="Cho K."/>
        </authorList>
    </citation>
    <scope>NUCLEOTIDE SEQUENCE [LARGE SCALE GENOMIC DNA]</scope>
    <source>
        <strain evidence="1">LZ3.2</strain>
        <tissue evidence="1">Leaf</tissue>
    </source>
</reference>
<comment type="caution">
    <text evidence="1">The sequence shown here is derived from an EMBL/GenBank/DDBJ whole genome shotgun (WGS) entry which is preliminary data.</text>
</comment>
<organism evidence="1 2">
    <name type="scientific">Solanum commersonii</name>
    <name type="common">Commerson's wild potato</name>
    <name type="synonym">Commerson's nightshade</name>
    <dbReference type="NCBI Taxonomy" id="4109"/>
    <lineage>
        <taxon>Eukaryota</taxon>
        <taxon>Viridiplantae</taxon>
        <taxon>Streptophyta</taxon>
        <taxon>Embryophyta</taxon>
        <taxon>Tracheophyta</taxon>
        <taxon>Spermatophyta</taxon>
        <taxon>Magnoliopsida</taxon>
        <taxon>eudicotyledons</taxon>
        <taxon>Gunneridae</taxon>
        <taxon>Pentapetalae</taxon>
        <taxon>asterids</taxon>
        <taxon>lamiids</taxon>
        <taxon>Solanales</taxon>
        <taxon>Solanaceae</taxon>
        <taxon>Solanoideae</taxon>
        <taxon>Solaneae</taxon>
        <taxon>Solanum</taxon>
    </lineage>
</organism>
<keyword evidence="2" id="KW-1185">Reference proteome</keyword>
<protein>
    <submittedName>
        <fullName evidence="1">Uncharacterized protein</fullName>
    </submittedName>
</protein>
<dbReference type="Proteomes" id="UP000824120">
    <property type="component" value="Chromosome 10"/>
</dbReference>
<name>A0A9J5WYF7_SOLCO</name>
<proteinExistence type="predicted"/>
<gene>
    <name evidence="1" type="ORF">H5410_051540</name>
</gene>
<accession>A0A9J5WYF7</accession>